<feature type="region of interest" description="Disordered" evidence="1">
    <location>
        <begin position="56"/>
        <end position="84"/>
    </location>
</feature>
<proteinExistence type="predicted"/>
<evidence type="ECO:0000313" key="3">
    <source>
        <dbReference type="Proteomes" id="UP001472677"/>
    </source>
</evidence>
<protein>
    <submittedName>
        <fullName evidence="2">Uncharacterized protein</fullName>
    </submittedName>
</protein>
<evidence type="ECO:0000313" key="2">
    <source>
        <dbReference type="EMBL" id="KAK8534001.1"/>
    </source>
</evidence>
<organism evidence="2 3">
    <name type="scientific">Hibiscus sabdariffa</name>
    <name type="common">roselle</name>
    <dbReference type="NCBI Taxonomy" id="183260"/>
    <lineage>
        <taxon>Eukaryota</taxon>
        <taxon>Viridiplantae</taxon>
        <taxon>Streptophyta</taxon>
        <taxon>Embryophyta</taxon>
        <taxon>Tracheophyta</taxon>
        <taxon>Spermatophyta</taxon>
        <taxon>Magnoliopsida</taxon>
        <taxon>eudicotyledons</taxon>
        <taxon>Gunneridae</taxon>
        <taxon>Pentapetalae</taxon>
        <taxon>rosids</taxon>
        <taxon>malvids</taxon>
        <taxon>Malvales</taxon>
        <taxon>Malvaceae</taxon>
        <taxon>Malvoideae</taxon>
        <taxon>Hibiscus</taxon>
    </lineage>
</organism>
<name>A0ABR2DDM2_9ROSI</name>
<evidence type="ECO:0000256" key="1">
    <source>
        <dbReference type="SAM" id="MobiDB-lite"/>
    </source>
</evidence>
<feature type="region of interest" description="Disordered" evidence="1">
    <location>
        <begin position="1"/>
        <end position="42"/>
    </location>
</feature>
<accession>A0ABR2DDM2</accession>
<comment type="caution">
    <text evidence="2">The sequence shown here is derived from an EMBL/GenBank/DDBJ whole genome shotgun (WGS) entry which is preliminary data.</text>
</comment>
<reference evidence="2 3" key="1">
    <citation type="journal article" date="2024" name="G3 (Bethesda)">
        <title>Genome assembly of Hibiscus sabdariffa L. provides insights into metabolisms of medicinal natural products.</title>
        <authorList>
            <person name="Kim T."/>
        </authorList>
    </citation>
    <scope>NUCLEOTIDE SEQUENCE [LARGE SCALE GENOMIC DNA]</scope>
    <source>
        <strain evidence="2">TK-2024</strain>
        <tissue evidence="2">Old leaves</tissue>
    </source>
</reference>
<feature type="compositionally biased region" description="Acidic residues" evidence="1">
    <location>
        <begin position="62"/>
        <end position="73"/>
    </location>
</feature>
<dbReference type="EMBL" id="JBBPBM010000032">
    <property type="protein sequence ID" value="KAK8534001.1"/>
    <property type="molecule type" value="Genomic_DNA"/>
</dbReference>
<keyword evidence="3" id="KW-1185">Reference proteome</keyword>
<dbReference type="Proteomes" id="UP001472677">
    <property type="component" value="Unassembled WGS sequence"/>
</dbReference>
<feature type="compositionally biased region" description="Low complexity" evidence="1">
    <location>
        <begin position="75"/>
        <end position="84"/>
    </location>
</feature>
<sequence>MYTMNVKGGRKRKRDNEPPPAEEHQPDLTPAVPQPPAEDLFFPEELIYFPDNDEEHVHGFWDADDDNLDEPDYPTDSTSSSDSN</sequence>
<feature type="compositionally biased region" description="Basic and acidic residues" evidence="1">
    <location>
        <begin position="14"/>
        <end position="26"/>
    </location>
</feature>
<gene>
    <name evidence="2" type="ORF">V6N12_047401</name>
</gene>